<dbReference type="InterPro" id="IPR029063">
    <property type="entry name" value="SAM-dependent_MTases_sf"/>
</dbReference>
<protein>
    <recommendedName>
        <fullName evidence="3">DNA methylase adenine-specific domain-containing protein</fullName>
    </recommendedName>
</protein>
<proteinExistence type="predicted"/>
<dbReference type="STRING" id="290315.Clim_2268"/>
<gene>
    <name evidence="1" type="ordered locus">Clim_2268</name>
</gene>
<dbReference type="eggNOG" id="COG0827">
    <property type="taxonomic scope" value="Bacteria"/>
</dbReference>
<evidence type="ECO:0008006" key="3">
    <source>
        <dbReference type="Google" id="ProtNLM"/>
    </source>
</evidence>
<dbReference type="Proteomes" id="UP000008841">
    <property type="component" value="Chromosome"/>
</dbReference>
<dbReference type="EMBL" id="CP001097">
    <property type="protein sequence ID" value="ACD91291.1"/>
    <property type="molecule type" value="Genomic_DNA"/>
</dbReference>
<dbReference type="AlphaFoldDB" id="B3EHC9"/>
<dbReference type="KEGG" id="cli:Clim_2268"/>
<sequence>MSMTVLQDTFEANRLRLQSELDAGKTQAERNRLGQFATPTALALDILTYASSLIPEDEPVRFLDPAVGTGSFFSAFRQVFPAGRIDSVLGFEVDTHYGEPATQEQRWDALYYLYARKWGAAFASSVYGERLDVKPMRREPSL</sequence>
<dbReference type="REBASE" id="18331">
    <property type="entry name" value="M.Cli245ORF2268P"/>
</dbReference>
<evidence type="ECO:0000313" key="2">
    <source>
        <dbReference type="Proteomes" id="UP000008841"/>
    </source>
</evidence>
<organism evidence="1 2">
    <name type="scientific">Chlorobium limicola (strain DSM 245 / NBRC 103803 / 6330)</name>
    <dbReference type="NCBI Taxonomy" id="290315"/>
    <lineage>
        <taxon>Bacteria</taxon>
        <taxon>Pseudomonadati</taxon>
        <taxon>Chlorobiota</taxon>
        <taxon>Chlorobiia</taxon>
        <taxon>Chlorobiales</taxon>
        <taxon>Chlorobiaceae</taxon>
        <taxon>Chlorobium/Pelodictyon group</taxon>
        <taxon>Chlorobium</taxon>
    </lineage>
</organism>
<dbReference type="SUPFAM" id="SSF53335">
    <property type="entry name" value="S-adenosyl-L-methionine-dependent methyltransferases"/>
    <property type="match status" value="1"/>
</dbReference>
<dbReference type="HOGENOM" id="CLU_1812337_0_0_10"/>
<dbReference type="Gene3D" id="3.40.50.150">
    <property type="entry name" value="Vaccinia Virus protein VP39"/>
    <property type="match status" value="1"/>
</dbReference>
<accession>B3EHC9</accession>
<name>B3EHC9_CHLL2</name>
<reference evidence="1 2" key="1">
    <citation type="submission" date="2008-05" db="EMBL/GenBank/DDBJ databases">
        <title>Complete sequence of Chlorobium limicola DSM 245.</title>
        <authorList>
            <consortium name="US DOE Joint Genome Institute"/>
            <person name="Lucas S."/>
            <person name="Copeland A."/>
            <person name="Lapidus A."/>
            <person name="Glavina del Rio T."/>
            <person name="Dalin E."/>
            <person name="Tice H."/>
            <person name="Bruce D."/>
            <person name="Goodwin L."/>
            <person name="Pitluck S."/>
            <person name="Schmutz J."/>
            <person name="Larimer F."/>
            <person name="Land M."/>
            <person name="Hauser L."/>
            <person name="Kyrpides N."/>
            <person name="Ovchinnikova G."/>
            <person name="Zhao F."/>
            <person name="Li T."/>
            <person name="Liu Z."/>
            <person name="Overmann J."/>
            <person name="Bryant D.A."/>
            <person name="Richardson P."/>
        </authorList>
    </citation>
    <scope>NUCLEOTIDE SEQUENCE [LARGE SCALE GENOMIC DNA]</scope>
    <source>
        <strain evidence="2">DSM 245 / NBRC 103803 / 6330</strain>
    </source>
</reference>
<evidence type="ECO:0000313" key="1">
    <source>
        <dbReference type="EMBL" id="ACD91291.1"/>
    </source>
</evidence>